<evidence type="ECO:0008006" key="17">
    <source>
        <dbReference type="Google" id="ProtNLM"/>
    </source>
</evidence>
<dbReference type="Gene3D" id="2.40.170.20">
    <property type="entry name" value="TonB-dependent receptor, beta-barrel domain"/>
    <property type="match status" value="1"/>
</dbReference>
<accession>A0A127JUI6</accession>
<evidence type="ECO:0000256" key="11">
    <source>
        <dbReference type="PROSITE-ProRule" id="PRU01360"/>
    </source>
</evidence>
<proteinExistence type="inferred from homology"/>
<keyword evidence="9 11" id="KW-0472">Membrane</keyword>
<keyword evidence="4" id="KW-0410">Iron transport</keyword>
<reference evidence="15 16" key="1">
    <citation type="journal article" date="2014" name="Int. J. Syst. Evol. Microbiol.">
        <title>Ramlibacter solisilvae sp. nov., isolated from forest soil, and emended description of the genus Ramlibacter.</title>
        <authorList>
            <person name="Lee H.J."/>
            <person name="Lee S.H."/>
            <person name="Lee S.S."/>
            <person name="Lee J.S."/>
            <person name="Kim Y."/>
            <person name="Kim S.C."/>
            <person name="Jeon C.O."/>
        </authorList>
    </citation>
    <scope>NUCLEOTIDE SEQUENCE [LARGE SCALE GENOMIC DNA]</scope>
    <source>
        <strain evidence="15 16">5-10</strain>
    </source>
</reference>
<dbReference type="PANTHER" id="PTHR32552">
    <property type="entry name" value="FERRICHROME IRON RECEPTOR-RELATED"/>
    <property type="match status" value="1"/>
</dbReference>
<evidence type="ECO:0000256" key="10">
    <source>
        <dbReference type="ARBA" id="ARBA00023237"/>
    </source>
</evidence>
<evidence type="ECO:0000256" key="9">
    <source>
        <dbReference type="ARBA" id="ARBA00023136"/>
    </source>
</evidence>
<keyword evidence="16" id="KW-1185">Reference proteome</keyword>
<dbReference type="PANTHER" id="PTHR32552:SF81">
    <property type="entry name" value="TONB-DEPENDENT OUTER MEMBRANE RECEPTOR"/>
    <property type="match status" value="1"/>
</dbReference>
<dbReference type="InterPro" id="IPR012910">
    <property type="entry name" value="Plug_dom"/>
</dbReference>
<keyword evidence="10 11" id="KW-0998">Cell outer membrane</keyword>
<evidence type="ECO:0000259" key="14">
    <source>
        <dbReference type="Pfam" id="PF07715"/>
    </source>
</evidence>
<evidence type="ECO:0000256" key="4">
    <source>
        <dbReference type="ARBA" id="ARBA00022496"/>
    </source>
</evidence>
<keyword evidence="5 11" id="KW-0812">Transmembrane</keyword>
<dbReference type="InterPro" id="IPR036942">
    <property type="entry name" value="Beta-barrel_TonB_sf"/>
</dbReference>
<keyword evidence="8 12" id="KW-0798">TonB box</keyword>
<dbReference type="GO" id="GO:0006826">
    <property type="term" value="P:iron ion transport"/>
    <property type="evidence" value="ECO:0007669"/>
    <property type="project" value="UniProtKB-KW"/>
</dbReference>
<evidence type="ECO:0000256" key="7">
    <source>
        <dbReference type="ARBA" id="ARBA00023065"/>
    </source>
</evidence>
<dbReference type="Pfam" id="PF07715">
    <property type="entry name" value="Plug"/>
    <property type="match status" value="1"/>
</dbReference>
<feature type="domain" description="TonB-dependent receptor-like beta-barrel" evidence="13">
    <location>
        <begin position="305"/>
        <end position="704"/>
    </location>
</feature>
<keyword evidence="3 11" id="KW-1134">Transmembrane beta strand</keyword>
<sequence>MTKKLQSVRRQVERIRVQPRATCLAILTMCVGHQAFAQQASPAPSSVALDAVTVTTNKRPQLQREVAGSVSTVDGADLENRGSKDQEDVFKLTPGVQFTKGEPTTSSVTIRGIGTSNCAICGGVVQGTTGFYLEDVPLTDPYGSSSVLDLYPFDLDRIEVLRGPQGALYGSSSLGGAVRYLVAKPNLKAMEASVLVNGTQVSGGSAGYSAFAMLNTPLGDSSAAARFVVFDRKDGGYVDNLGTGKTDANELRQRGGRVGVTVKPTRDLSITGMLLTQEVKTGDTSAVSPDPTKLEISTPTATTLKSRLDFGNLQADYDLGPVMLTSITGFWRKEGDLHYDSTRIYQDLGTGFGLPRLPVVVAPTITTYRAGSEEFRVSSNQPGPLSFVAGAFYQRTEYRADGSILAPGGTALWGALGTILIPNDTIGVTNGSAETSEKALFADGEYSFGNGWSAGLGARWYRTTVASDLSLTLLGMPSAATGSTSESGTTPKATIKYRFGDNLWYALYSEGYRFGGVNPVGTFKPFNSDSLKNYETGVRLAPAKNLLLDVTAFYMDWSDAQVNSFDTSGPIPLSIVANVGKATNKGLEVALDYRATGSLRLNAAVAYTDAKTAADFPSGAVPGAIVPTGSRLPGTPHFQSVLSANYSFDGPWESRATAFATHSYVGSRTMDIDGIRSAPGYGTLDVGIRFVRDNWTLGLNLANVFNERGIVGLFGGVPGVPYTDYYLQRPRTFTASLRWDM</sequence>
<evidence type="ECO:0000256" key="1">
    <source>
        <dbReference type="ARBA" id="ARBA00004571"/>
    </source>
</evidence>
<dbReference type="Pfam" id="PF00593">
    <property type="entry name" value="TonB_dep_Rec_b-barrel"/>
    <property type="match status" value="1"/>
</dbReference>
<evidence type="ECO:0000256" key="2">
    <source>
        <dbReference type="ARBA" id="ARBA00022448"/>
    </source>
</evidence>
<feature type="domain" description="TonB-dependent receptor plug" evidence="14">
    <location>
        <begin position="63"/>
        <end position="177"/>
    </location>
</feature>
<evidence type="ECO:0000313" key="16">
    <source>
        <dbReference type="Proteomes" id="UP000070433"/>
    </source>
</evidence>
<evidence type="ECO:0000259" key="13">
    <source>
        <dbReference type="Pfam" id="PF00593"/>
    </source>
</evidence>
<dbReference type="GO" id="GO:0009279">
    <property type="term" value="C:cell outer membrane"/>
    <property type="evidence" value="ECO:0007669"/>
    <property type="project" value="UniProtKB-SubCell"/>
</dbReference>
<keyword evidence="7" id="KW-0406">Ion transport</keyword>
<evidence type="ECO:0000256" key="6">
    <source>
        <dbReference type="ARBA" id="ARBA00023004"/>
    </source>
</evidence>
<dbReference type="PROSITE" id="PS52016">
    <property type="entry name" value="TONB_DEPENDENT_REC_3"/>
    <property type="match status" value="1"/>
</dbReference>
<evidence type="ECO:0000256" key="5">
    <source>
        <dbReference type="ARBA" id="ARBA00022692"/>
    </source>
</evidence>
<keyword evidence="6" id="KW-0408">Iron</keyword>
<evidence type="ECO:0000256" key="8">
    <source>
        <dbReference type="ARBA" id="ARBA00023077"/>
    </source>
</evidence>
<organism evidence="15 16">
    <name type="scientific">Ramlibacter tataouinensis</name>
    <dbReference type="NCBI Taxonomy" id="94132"/>
    <lineage>
        <taxon>Bacteria</taxon>
        <taxon>Pseudomonadati</taxon>
        <taxon>Pseudomonadota</taxon>
        <taxon>Betaproteobacteria</taxon>
        <taxon>Burkholderiales</taxon>
        <taxon>Comamonadaceae</taxon>
        <taxon>Ramlibacter</taxon>
    </lineage>
</organism>
<evidence type="ECO:0000256" key="3">
    <source>
        <dbReference type="ARBA" id="ARBA00022452"/>
    </source>
</evidence>
<dbReference type="InterPro" id="IPR000531">
    <property type="entry name" value="Beta-barrel_TonB"/>
</dbReference>
<dbReference type="EMBL" id="CP010951">
    <property type="protein sequence ID" value="AMO23667.1"/>
    <property type="molecule type" value="Genomic_DNA"/>
</dbReference>
<comment type="subcellular location">
    <subcellularLocation>
        <location evidence="1 11">Cell outer membrane</location>
        <topology evidence="1 11">Multi-pass membrane protein</topology>
    </subcellularLocation>
</comment>
<dbReference type="InterPro" id="IPR039426">
    <property type="entry name" value="TonB-dep_rcpt-like"/>
</dbReference>
<evidence type="ECO:0000256" key="12">
    <source>
        <dbReference type="RuleBase" id="RU003357"/>
    </source>
</evidence>
<protein>
    <recommendedName>
        <fullName evidence="17">TonB-dependent receptor</fullName>
    </recommendedName>
</protein>
<comment type="similarity">
    <text evidence="11 12">Belongs to the TonB-dependent receptor family.</text>
</comment>
<dbReference type="PATRIC" id="fig|94132.3.peg.2685"/>
<dbReference type="AlphaFoldDB" id="A0A127JUI6"/>
<evidence type="ECO:0000313" key="15">
    <source>
        <dbReference type="EMBL" id="AMO23667.1"/>
    </source>
</evidence>
<dbReference type="SUPFAM" id="SSF56935">
    <property type="entry name" value="Porins"/>
    <property type="match status" value="1"/>
</dbReference>
<dbReference type="Proteomes" id="UP000070433">
    <property type="component" value="Chromosome"/>
</dbReference>
<keyword evidence="2 11" id="KW-0813">Transport</keyword>
<gene>
    <name evidence="15" type="ORF">UC35_13215</name>
</gene>
<name>A0A127JUI6_9BURK</name>